<dbReference type="GO" id="GO:0003824">
    <property type="term" value="F:catalytic activity"/>
    <property type="evidence" value="ECO:0007669"/>
    <property type="project" value="InterPro"/>
</dbReference>
<dbReference type="Pfam" id="PF04055">
    <property type="entry name" value="Radical_SAM"/>
    <property type="match status" value="1"/>
</dbReference>
<comment type="cofactor">
    <cofactor evidence="1">
        <name>[4Fe-4S] cluster</name>
        <dbReference type="ChEBI" id="CHEBI:49883"/>
    </cofactor>
</comment>
<dbReference type="SFLD" id="SFLDS00029">
    <property type="entry name" value="Radical_SAM"/>
    <property type="match status" value="1"/>
</dbReference>
<dbReference type="Gene3D" id="3.20.20.70">
    <property type="entry name" value="Aldolase class I"/>
    <property type="match status" value="1"/>
</dbReference>
<evidence type="ECO:0000256" key="4">
    <source>
        <dbReference type="ARBA" id="ARBA00022723"/>
    </source>
</evidence>
<dbReference type="PANTHER" id="PTHR43787">
    <property type="entry name" value="FEMO COFACTOR BIOSYNTHESIS PROTEIN NIFB-RELATED"/>
    <property type="match status" value="1"/>
</dbReference>
<dbReference type="AlphaFoldDB" id="A0A7C3J5M4"/>
<keyword evidence="3" id="KW-0949">S-adenosyl-L-methionine</keyword>
<dbReference type="InterPro" id="IPR013785">
    <property type="entry name" value="Aldolase_TIM"/>
</dbReference>
<keyword evidence="5" id="KW-0408">Iron</keyword>
<keyword evidence="2" id="KW-0004">4Fe-4S</keyword>
<evidence type="ECO:0000313" key="8">
    <source>
        <dbReference type="EMBL" id="HFK23415.1"/>
    </source>
</evidence>
<evidence type="ECO:0000256" key="3">
    <source>
        <dbReference type="ARBA" id="ARBA00022691"/>
    </source>
</evidence>
<protein>
    <submittedName>
        <fullName evidence="8">Radical SAM protein</fullName>
    </submittedName>
</protein>
<proteinExistence type="predicted"/>
<dbReference type="PANTHER" id="PTHR43787:SF11">
    <property type="entry name" value="UPF0026 PROTEIN SLR1464"/>
    <property type="match status" value="1"/>
</dbReference>
<dbReference type="InterPro" id="IPR007197">
    <property type="entry name" value="rSAM"/>
</dbReference>
<evidence type="ECO:0000256" key="5">
    <source>
        <dbReference type="ARBA" id="ARBA00023004"/>
    </source>
</evidence>
<dbReference type="InterPro" id="IPR040084">
    <property type="entry name" value="GTPase_Obg"/>
</dbReference>
<accession>A0A7C3J5M4</accession>
<dbReference type="PROSITE" id="PS51918">
    <property type="entry name" value="RADICAL_SAM"/>
    <property type="match status" value="1"/>
</dbReference>
<dbReference type="SFLD" id="SFLDG01083">
    <property type="entry name" value="Uncharacterised_Radical_SAM_Su"/>
    <property type="match status" value="1"/>
</dbReference>
<evidence type="ECO:0000256" key="1">
    <source>
        <dbReference type="ARBA" id="ARBA00001966"/>
    </source>
</evidence>
<evidence type="ECO:0000256" key="2">
    <source>
        <dbReference type="ARBA" id="ARBA00022485"/>
    </source>
</evidence>
<name>A0A7C3J5M4_UNCW3</name>
<dbReference type="EMBL" id="DSTT01000002">
    <property type="protein sequence ID" value="HFK23415.1"/>
    <property type="molecule type" value="Genomic_DNA"/>
</dbReference>
<dbReference type="GO" id="GO:0046872">
    <property type="term" value="F:metal ion binding"/>
    <property type="evidence" value="ECO:0007669"/>
    <property type="project" value="UniProtKB-KW"/>
</dbReference>
<gene>
    <name evidence="8" type="ORF">ENS15_02000</name>
</gene>
<comment type="caution">
    <text evidence="8">The sequence shown here is derived from an EMBL/GenBank/DDBJ whole genome shotgun (WGS) entry which is preliminary data.</text>
</comment>
<sequence>MNKKFIFGPVPSRRLGYSLGIDLVERKFCSYDCIYCEVGKTTNKIIERIDFHNDKEIVSQIKDFLGSYTGRIDCITFTGSGEPTLNVKMGEILSEVKKLTTLPITLLTNGSLFFREDVRNESMDFDIVIPSLDSVCEESFLKVNKPHKDLKLSIIIEGLIKFSKEYKGKLFLEILLVKGVNDSDNDLISLRKIIERMKVDKVQINTVIRPPAYKEAKPIEEEDKERIKNLLGDFVQIDLSFSGKKDNRSNVGKEEVKELLKRRPCTFEQISVSLGMDGESLKKILEDLEKELKDNLKIDKFDGEFYYKVVEND</sequence>
<dbReference type="GO" id="GO:0051539">
    <property type="term" value="F:4 iron, 4 sulfur cluster binding"/>
    <property type="evidence" value="ECO:0007669"/>
    <property type="project" value="UniProtKB-KW"/>
</dbReference>
<organism evidence="8">
    <name type="scientific">candidate division WOR-3 bacterium</name>
    <dbReference type="NCBI Taxonomy" id="2052148"/>
    <lineage>
        <taxon>Bacteria</taxon>
        <taxon>Bacteria division WOR-3</taxon>
    </lineage>
</organism>
<keyword evidence="6" id="KW-0411">Iron-sulfur</keyword>
<evidence type="ECO:0000256" key="6">
    <source>
        <dbReference type="ARBA" id="ARBA00023014"/>
    </source>
</evidence>
<keyword evidence="4" id="KW-0479">Metal-binding</keyword>
<reference evidence="8" key="1">
    <citation type="journal article" date="2020" name="mSystems">
        <title>Genome- and Community-Level Interaction Insights into Carbon Utilization and Element Cycling Functions of Hydrothermarchaeota in Hydrothermal Sediment.</title>
        <authorList>
            <person name="Zhou Z."/>
            <person name="Liu Y."/>
            <person name="Xu W."/>
            <person name="Pan J."/>
            <person name="Luo Z.H."/>
            <person name="Li M."/>
        </authorList>
    </citation>
    <scope>NUCLEOTIDE SEQUENCE [LARGE SCALE GENOMIC DNA]</scope>
    <source>
        <strain evidence="8">SpSt-464</strain>
    </source>
</reference>
<feature type="domain" description="Radical SAM core" evidence="7">
    <location>
        <begin position="13"/>
        <end position="244"/>
    </location>
</feature>
<dbReference type="InterPro" id="IPR058240">
    <property type="entry name" value="rSAM_sf"/>
</dbReference>
<dbReference type="SUPFAM" id="SSF102114">
    <property type="entry name" value="Radical SAM enzymes"/>
    <property type="match status" value="1"/>
</dbReference>
<evidence type="ECO:0000259" key="7">
    <source>
        <dbReference type="PROSITE" id="PS51918"/>
    </source>
</evidence>
<dbReference type="CDD" id="cd01335">
    <property type="entry name" value="Radical_SAM"/>
    <property type="match status" value="1"/>
</dbReference>